<feature type="transmembrane region" description="Helical" evidence="14">
    <location>
        <begin position="12"/>
        <end position="31"/>
    </location>
</feature>
<keyword evidence="6 14" id="KW-1133">Transmembrane helix</keyword>
<sequence length="520" mass="60100">DLTNEYSRTSTIHGFAHFGVYEVSAIARLFWTIAFITISLYSLVYFFCLFNIQSCCVMLFFNTSSLLQRFLKMELETRSQIEFGVRNFPAVTICSQNGYRREVALQNPRIRELVRLFKLFFKSLFSQLASAQAASGHIDIERLKKIAEEKFNLTVINHYDSFDPLNLQSGMEGIIFQRTLSKHIQYFIRELSEDERIAMTYRYEDIVKNCAFSTETCTLSDFSTIYNVVMGNCYTYNNDFRSVKKVYRGGPNYGLKLFVYSNLSDYIGLESSNDTFGYFIPPSTSASLTIRAACRRSCFQQRAKRECGCVHPAYRRLDRYGMQYCPFNDTAAKACLDRLDAADIDCDCPNRCTERTFDVDISTSSWRSESGRSLCHTQNDCDELLHNGMLVTVYFEDLNERILTETPAYPIINLMSDAAGQFGFWIGLSFIGVIEFLLFIIALFRVIYSELLRLYRQMRAPILPPPEIIPEHEAPPIFYFGDPILPKRQLRWMNSVPSHVEERLKRHKLSAKSLDNLSKL</sequence>
<organism evidence="15 16">
    <name type="scientific">Pristionchus pacificus</name>
    <name type="common">Parasitic nematode worm</name>
    <dbReference type="NCBI Taxonomy" id="54126"/>
    <lineage>
        <taxon>Eukaryota</taxon>
        <taxon>Metazoa</taxon>
        <taxon>Ecdysozoa</taxon>
        <taxon>Nematoda</taxon>
        <taxon>Chromadorea</taxon>
        <taxon>Rhabditida</taxon>
        <taxon>Rhabditina</taxon>
        <taxon>Diplogasteromorpha</taxon>
        <taxon>Diplogasteroidea</taxon>
        <taxon>Neodiplogasteridae</taxon>
        <taxon>Pristionchus</taxon>
    </lineage>
</organism>
<keyword evidence="16" id="KW-1185">Reference proteome</keyword>
<evidence type="ECO:0000256" key="11">
    <source>
        <dbReference type="ARBA" id="ARBA00023201"/>
    </source>
</evidence>
<comment type="similarity">
    <text evidence="2 13">Belongs to the amiloride-sensitive sodium channel (TC 1.A.6) family.</text>
</comment>
<dbReference type="InterPro" id="IPR001873">
    <property type="entry name" value="ENaC"/>
</dbReference>
<evidence type="ECO:0000256" key="4">
    <source>
        <dbReference type="ARBA" id="ARBA00022461"/>
    </source>
</evidence>
<keyword evidence="4 13" id="KW-0894">Sodium channel</keyword>
<evidence type="ECO:0000256" key="13">
    <source>
        <dbReference type="RuleBase" id="RU000679"/>
    </source>
</evidence>
<evidence type="ECO:0000256" key="6">
    <source>
        <dbReference type="ARBA" id="ARBA00022989"/>
    </source>
</evidence>
<accession>A0A8R1YZS0</accession>
<name>A0A8R1YZS0_PRIPA</name>
<evidence type="ECO:0000256" key="9">
    <source>
        <dbReference type="ARBA" id="ARBA00023136"/>
    </source>
</evidence>
<dbReference type="Proteomes" id="UP000005239">
    <property type="component" value="Unassembled WGS sequence"/>
</dbReference>
<evidence type="ECO:0000256" key="5">
    <source>
        <dbReference type="ARBA" id="ARBA00022692"/>
    </source>
</evidence>
<dbReference type="Gene3D" id="2.60.470.10">
    <property type="entry name" value="Acid-sensing ion channels like domains"/>
    <property type="match status" value="1"/>
</dbReference>
<evidence type="ECO:0000256" key="3">
    <source>
        <dbReference type="ARBA" id="ARBA00022448"/>
    </source>
</evidence>
<protein>
    <recommendedName>
        <fullName evidence="17">Ion channel</fullName>
    </recommendedName>
</protein>
<evidence type="ECO:0000313" key="15">
    <source>
        <dbReference type="EnsemblMetazoa" id="PPA37463.1"/>
    </source>
</evidence>
<feature type="transmembrane region" description="Helical" evidence="14">
    <location>
        <begin position="422"/>
        <end position="448"/>
    </location>
</feature>
<evidence type="ECO:0008006" key="17">
    <source>
        <dbReference type="Google" id="ProtNLM"/>
    </source>
</evidence>
<keyword evidence="10" id="KW-0325">Glycoprotein</keyword>
<keyword evidence="7" id="KW-0915">Sodium</keyword>
<dbReference type="EnsemblMetazoa" id="PPA37463.1">
    <property type="protein sequence ID" value="PPA37463.1"/>
    <property type="gene ID" value="WBGene00275832"/>
</dbReference>
<keyword evidence="12 13" id="KW-0407">Ion channel</keyword>
<evidence type="ECO:0000313" key="16">
    <source>
        <dbReference type="Proteomes" id="UP000005239"/>
    </source>
</evidence>
<gene>
    <name evidence="15" type="primary">WBGene00275832</name>
</gene>
<evidence type="ECO:0000256" key="14">
    <source>
        <dbReference type="SAM" id="Phobius"/>
    </source>
</evidence>
<evidence type="ECO:0000256" key="8">
    <source>
        <dbReference type="ARBA" id="ARBA00023065"/>
    </source>
</evidence>
<keyword evidence="5 13" id="KW-0812">Transmembrane</keyword>
<keyword evidence="11 13" id="KW-0739">Sodium transport</keyword>
<dbReference type="GO" id="GO:0015280">
    <property type="term" value="F:ligand-gated sodium channel activity"/>
    <property type="evidence" value="ECO:0000318"/>
    <property type="project" value="GO_Central"/>
</dbReference>
<keyword evidence="9 14" id="KW-0472">Membrane</keyword>
<dbReference type="GO" id="GO:0005886">
    <property type="term" value="C:plasma membrane"/>
    <property type="evidence" value="ECO:0000318"/>
    <property type="project" value="GO_Central"/>
</dbReference>
<proteinExistence type="inferred from homology"/>
<dbReference type="AlphaFoldDB" id="A0A8R1YZS0"/>
<evidence type="ECO:0000256" key="1">
    <source>
        <dbReference type="ARBA" id="ARBA00004141"/>
    </source>
</evidence>
<dbReference type="GO" id="GO:0035725">
    <property type="term" value="P:sodium ion transmembrane transport"/>
    <property type="evidence" value="ECO:0000318"/>
    <property type="project" value="GO_Central"/>
</dbReference>
<feature type="transmembrane region" description="Helical" evidence="14">
    <location>
        <begin position="43"/>
        <end position="61"/>
    </location>
</feature>
<evidence type="ECO:0000256" key="2">
    <source>
        <dbReference type="ARBA" id="ARBA00007193"/>
    </source>
</evidence>
<comment type="subcellular location">
    <subcellularLocation>
        <location evidence="1">Membrane</location>
        <topology evidence="1">Multi-pass membrane protein</topology>
    </subcellularLocation>
</comment>
<evidence type="ECO:0000256" key="12">
    <source>
        <dbReference type="ARBA" id="ARBA00023303"/>
    </source>
</evidence>
<dbReference type="Pfam" id="PF00858">
    <property type="entry name" value="ASC"/>
    <property type="match status" value="2"/>
</dbReference>
<reference evidence="15" key="2">
    <citation type="submission" date="2022-06" db="UniProtKB">
        <authorList>
            <consortium name="EnsemblMetazoa"/>
        </authorList>
    </citation>
    <scope>IDENTIFICATION</scope>
    <source>
        <strain evidence="15">PS312</strain>
    </source>
</reference>
<dbReference type="PRINTS" id="PR01078">
    <property type="entry name" value="AMINACHANNEL"/>
</dbReference>
<dbReference type="PANTHER" id="PTHR11690">
    <property type="entry name" value="AMILORIDE-SENSITIVE SODIUM CHANNEL-RELATED"/>
    <property type="match status" value="1"/>
</dbReference>
<reference evidence="16" key="1">
    <citation type="journal article" date="2008" name="Nat. Genet.">
        <title>The Pristionchus pacificus genome provides a unique perspective on nematode lifestyle and parasitism.</title>
        <authorList>
            <person name="Dieterich C."/>
            <person name="Clifton S.W."/>
            <person name="Schuster L.N."/>
            <person name="Chinwalla A."/>
            <person name="Delehaunty K."/>
            <person name="Dinkelacker I."/>
            <person name="Fulton L."/>
            <person name="Fulton R."/>
            <person name="Godfrey J."/>
            <person name="Minx P."/>
            <person name="Mitreva M."/>
            <person name="Roeseler W."/>
            <person name="Tian H."/>
            <person name="Witte H."/>
            <person name="Yang S.P."/>
            <person name="Wilson R.K."/>
            <person name="Sommer R.J."/>
        </authorList>
    </citation>
    <scope>NUCLEOTIDE SEQUENCE [LARGE SCALE GENOMIC DNA]</scope>
    <source>
        <strain evidence="16">PS312</strain>
    </source>
</reference>
<keyword evidence="3 13" id="KW-0813">Transport</keyword>
<dbReference type="PANTHER" id="PTHR11690:SF275">
    <property type="entry name" value="DEGENERIN MEC-4"/>
    <property type="match status" value="1"/>
</dbReference>
<evidence type="ECO:0000256" key="10">
    <source>
        <dbReference type="ARBA" id="ARBA00023180"/>
    </source>
</evidence>
<keyword evidence="8 13" id="KW-0406">Ion transport</keyword>
<evidence type="ECO:0000256" key="7">
    <source>
        <dbReference type="ARBA" id="ARBA00023053"/>
    </source>
</evidence>